<feature type="transmembrane region" description="Helical" evidence="2">
    <location>
        <begin position="198"/>
        <end position="221"/>
    </location>
</feature>
<protein>
    <submittedName>
        <fullName evidence="3">DUF1353 domain-containing protein</fullName>
    </submittedName>
</protein>
<proteinExistence type="predicted"/>
<sequence length="262" mass="28281">MPFRTDDGQSLGELLLAQRPADGYRFEVRAGFVYDDPVSGRRYTVPARAPGAPLPDPGVPEPATHGVTDLASVPMWMWSFIASYGRQSAPAILHDELSLDAVDLGDRRAALVQRREDDRVFRTALREQRVPVLRSWLMWAWVAADRERQFGGAAGVLLLVQVIVGAIVVVGSSVAAFWNPWWLLALPAVALAAWPWAAAGLATLVLLLSGSLAVLGPLLALHLAALVPFRLVEALVEVLAGGDPRGVLRPTVAPPPERRDDG</sequence>
<feature type="transmembrane region" description="Helical" evidence="2">
    <location>
        <begin position="156"/>
        <end position="178"/>
    </location>
</feature>
<evidence type="ECO:0000256" key="1">
    <source>
        <dbReference type="SAM" id="MobiDB-lite"/>
    </source>
</evidence>
<accession>A0A5S4V5C3</accession>
<name>A0A5S4V5C3_9MICO</name>
<reference evidence="3 4" key="1">
    <citation type="submission" date="2019-08" db="EMBL/GenBank/DDBJ databases">
        <authorList>
            <person name="Hu J."/>
        </authorList>
    </citation>
    <scope>NUCLEOTIDE SEQUENCE [LARGE SCALE GENOMIC DNA]</scope>
    <source>
        <strain evidence="3 4">NEAU-184</strain>
    </source>
</reference>
<evidence type="ECO:0000313" key="3">
    <source>
        <dbReference type="EMBL" id="TYL54114.1"/>
    </source>
</evidence>
<keyword evidence="2" id="KW-0812">Transmembrane</keyword>
<feature type="region of interest" description="Disordered" evidence="1">
    <location>
        <begin position="46"/>
        <end position="65"/>
    </location>
</feature>
<keyword evidence="4" id="KW-1185">Reference proteome</keyword>
<dbReference type="Pfam" id="PF07087">
    <property type="entry name" value="DUF1353"/>
    <property type="match status" value="1"/>
</dbReference>
<dbReference type="InterPro" id="IPR010767">
    <property type="entry name" value="Phage_CGC-2007_Cje0229"/>
</dbReference>
<dbReference type="Proteomes" id="UP000325243">
    <property type="component" value="Unassembled WGS sequence"/>
</dbReference>
<comment type="caution">
    <text evidence="3">The sequence shown here is derived from an EMBL/GenBank/DDBJ whole genome shotgun (WGS) entry which is preliminary data.</text>
</comment>
<evidence type="ECO:0000256" key="2">
    <source>
        <dbReference type="SAM" id="Phobius"/>
    </source>
</evidence>
<dbReference type="EMBL" id="VSSB01000001">
    <property type="protein sequence ID" value="TYL54114.1"/>
    <property type="molecule type" value="Genomic_DNA"/>
</dbReference>
<dbReference type="AlphaFoldDB" id="A0A5S4V5C3"/>
<gene>
    <name evidence="3" type="ORF">FYC51_11040</name>
</gene>
<evidence type="ECO:0000313" key="4">
    <source>
        <dbReference type="Proteomes" id="UP000325243"/>
    </source>
</evidence>
<organism evidence="3 4">
    <name type="scientific">Agromyces mariniharenae</name>
    <dbReference type="NCBI Taxonomy" id="2604423"/>
    <lineage>
        <taxon>Bacteria</taxon>
        <taxon>Bacillati</taxon>
        <taxon>Actinomycetota</taxon>
        <taxon>Actinomycetes</taxon>
        <taxon>Micrococcales</taxon>
        <taxon>Microbacteriaceae</taxon>
        <taxon>Agromyces</taxon>
    </lineage>
</organism>
<dbReference type="RefSeq" id="WP_148733577.1">
    <property type="nucleotide sequence ID" value="NZ_VSSB01000001.1"/>
</dbReference>
<keyword evidence="2" id="KW-0472">Membrane</keyword>
<keyword evidence="2" id="KW-1133">Transmembrane helix</keyword>